<evidence type="ECO:0000256" key="6">
    <source>
        <dbReference type="ARBA" id="ARBA00025737"/>
    </source>
</evidence>
<dbReference type="InterPro" id="IPR049509">
    <property type="entry name" value="DyP_N"/>
</dbReference>
<dbReference type="SUPFAM" id="SSF54909">
    <property type="entry name" value="Dimeric alpha+beta barrel"/>
    <property type="match status" value="1"/>
</dbReference>
<dbReference type="GO" id="GO:0005829">
    <property type="term" value="C:cytosol"/>
    <property type="evidence" value="ECO:0007669"/>
    <property type="project" value="TreeGrafter"/>
</dbReference>
<evidence type="ECO:0000259" key="7">
    <source>
        <dbReference type="Pfam" id="PF21105"/>
    </source>
</evidence>
<name>A0A7X0C335_9ACTN</name>
<comment type="cofactor">
    <cofactor evidence="1">
        <name>heme b</name>
        <dbReference type="ChEBI" id="CHEBI:60344"/>
    </cofactor>
</comment>
<evidence type="ECO:0000256" key="1">
    <source>
        <dbReference type="ARBA" id="ARBA00001970"/>
    </source>
</evidence>
<reference evidence="8 9" key="1">
    <citation type="submission" date="2020-08" db="EMBL/GenBank/DDBJ databases">
        <title>Sequencing the genomes of 1000 actinobacteria strains.</title>
        <authorList>
            <person name="Klenk H.-P."/>
        </authorList>
    </citation>
    <scope>NUCLEOTIDE SEQUENCE [LARGE SCALE GENOMIC DNA]</scope>
    <source>
        <strain evidence="8 9">DSM 45913</strain>
    </source>
</reference>
<evidence type="ECO:0000313" key="9">
    <source>
        <dbReference type="Proteomes" id="UP000583800"/>
    </source>
</evidence>
<dbReference type="EMBL" id="JACHJB010000001">
    <property type="protein sequence ID" value="MBB6345809.1"/>
    <property type="molecule type" value="Genomic_DNA"/>
</dbReference>
<dbReference type="GO" id="GO:0004601">
    <property type="term" value="F:peroxidase activity"/>
    <property type="evidence" value="ECO:0007669"/>
    <property type="project" value="UniProtKB-KW"/>
</dbReference>
<dbReference type="InterPro" id="IPR006314">
    <property type="entry name" value="Dyp_peroxidase"/>
</dbReference>
<dbReference type="InterPro" id="IPR011008">
    <property type="entry name" value="Dimeric_a/b-barrel"/>
</dbReference>
<evidence type="ECO:0000256" key="5">
    <source>
        <dbReference type="ARBA" id="ARBA00023004"/>
    </source>
</evidence>
<proteinExistence type="inferred from homology"/>
<gene>
    <name evidence="8" type="ORF">FHU36_002318</name>
</gene>
<dbReference type="PROSITE" id="PS51404">
    <property type="entry name" value="DYP_PEROXIDASE"/>
    <property type="match status" value="1"/>
</dbReference>
<keyword evidence="5" id="KW-0408">Iron</keyword>
<comment type="similarity">
    <text evidence="6">Belongs to the DyP-type peroxidase family.</text>
</comment>
<accession>A0A7X0C335</accession>
<protein>
    <submittedName>
        <fullName evidence="8">Dyp-type peroxidase family</fullName>
    </submittedName>
</protein>
<feature type="domain" description="DyP dimeric alpha+beta barrel" evidence="7">
    <location>
        <begin position="16"/>
        <end position="146"/>
    </location>
</feature>
<evidence type="ECO:0000256" key="3">
    <source>
        <dbReference type="ARBA" id="ARBA00022723"/>
    </source>
</evidence>
<dbReference type="PANTHER" id="PTHR30521">
    <property type="entry name" value="DEFERROCHELATASE/PEROXIDASE"/>
    <property type="match status" value="1"/>
</dbReference>
<dbReference type="RefSeq" id="WP_185083698.1">
    <property type="nucleotide sequence ID" value="NZ_JACHJB010000001.1"/>
</dbReference>
<organism evidence="8 9">
    <name type="scientific">Nonomuraea muscovyensis</name>
    <dbReference type="NCBI Taxonomy" id="1124761"/>
    <lineage>
        <taxon>Bacteria</taxon>
        <taxon>Bacillati</taxon>
        <taxon>Actinomycetota</taxon>
        <taxon>Actinomycetes</taxon>
        <taxon>Streptosporangiales</taxon>
        <taxon>Streptosporangiaceae</taxon>
        <taxon>Nonomuraea</taxon>
    </lineage>
</organism>
<evidence type="ECO:0000256" key="2">
    <source>
        <dbReference type="ARBA" id="ARBA00022559"/>
    </source>
</evidence>
<comment type="caution">
    <text evidence="8">The sequence shown here is derived from an EMBL/GenBank/DDBJ whole genome shotgun (WGS) entry which is preliminary data.</text>
</comment>
<keyword evidence="2 8" id="KW-0575">Peroxidase</keyword>
<dbReference type="AlphaFoldDB" id="A0A7X0C335"/>
<keyword evidence="4" id="KW-0560">Oxidoreductase</keyword>
<evidence type="ECO:0000256" key="4">
    <source>
        <dbReference type="ARBA" id="ARBA00023002"/>
    </source>
</evidence>
<dbReference type="Proteomes" id="UP000583800">
    <property type="component" value="Unassembled WGS sequence"/>
</dbReference>
<dbReference type="PANTHER" id="PTHR30521:SF5">
    <property type="entry name" value="BLR4509 PROTEIN"/>
    <property type="match status" value="1"/>
</dbReference>
<keyword evidence="3" id="KW-0479">Metal-binding</keyword>
<keyword evidence="9" id="KW-1185">Reference proteome</keyword>
<dbReference type="GO" id="GO:0046872">
    <property type="term" value="F:metal ion binding"/>
    <property type="evidence" value="ECO:0007669"/>
    <property type="project" value="UniProtKB-KW"/>
</dbReference>
<dbReference type="Pfam" id="PF21105">
    <property type="entry name" value="DyP_N"/>
    <property type="match status" value="1"/>
</dbReference>
<dbReference type="GO" id="GO:0020037">
    <property type="term" value="F:heme binding"/>
    <property type="evidence" value="ECO:0007669"/>
    <property type="project" value="InterPro"/>
</dbReference>
<sequence>MSERTQAQVKLDLDDIQRGVLSPRPTPYAATYILFRIDDRDHGRELMRRAGAVVTSAADTVSPLGETWVSVALTYHGLKALGVPRESLDTFAWEFRQGMAARANVLGDVGESSPATWEPPLGTPDVHVVLVALAPDSARLEAAVDRARPAYDALPGVTAIWRQNCHALPTETEPFGYRDGISHPAVEGSGIAGSNKLEVPLKAGEFVLGYPDELGGIQTLQPDVLGRNGTYVVFRKLHQRVALFRRYLRDNATGPEDEELLSAKIMGRWRSGAPLALCPLHDDPDLGADRYRNNTFLFEQDDPAGFTTPGGSHVRRGNPRDAAVAGVARLHRMIRRGTAYGPLLPEGVLEDDGADRGLMFAFVGAHLGRQFEFVQSEWMNNGVFFGAGDARDPVAGSADGSGDFTIPRRPVRRRLLSLPRFVVTRGGEYCFMPGLTALRWLGDLTD</sequence>
<evidence type="ECO:0000313" key="8">
    <source>
        <dbReference type="EMBL" id="MBB6345809.1"/>
    </source>
</evidence>